<dbReference type="EMBL" id="JAKJPO010000010">
    <property type="protein sequence ID" value="MCF7223025.1"/>
    <property type="molecule type" value="Genomic_DNA"/>
</dbReference>
<accession>A0ABS9HXX3</accession>
<reference evidence="3" key="1">
    <citation type="submission" date="2022-01" db="EMBL/GenBank/DDBJ databases">
        <title>Lysobacter chinensis sp. nov., a bacterium isolated from cow dung compost.</title>
        <authorList>
            <person name="Zhou L.Y."/>
        </authorList>
    </citation>
    <scope>NUCLEOTIDE SEQUENCE [LARGE SCALE GENOMIC DNA]</scope>
    <source>
        <strain evidence="3">TLK-CK17</strain>
    </source>
</reference>
<dbReference type="RefSeq" id="WP_237053618.1">
    <property type="nucleotide sequence ID" value="NZ_JAKJPO010000001.1"/>
</dbReference>
<comment type="caution">
    <text evidence="2">The sequence shown here is derived from an EMBL/GenBank/DDBJ whole genome shotgun (WGS) entry which is preliminary data.</text>
</comment>
<reference evidence="2 3" key="2">
    <citation type="submission" date="2022-01" db="EMBL/GenBank/DDBJ databases">
        <title>Lysobacter chinensis sp. nov., a bacterium isolated from cow dung compost.</title>
        <authorList>
            <person name="Liu Y."/>
        </authorList>
    </citation>
    <scope>NUCLEOTIDE SEQUENCE [LARGE SCALE GENOMIC DNA]</scope>
    <source>
        <strain evidence="2 3">TLK-CK17</strain>
    </source>
</reference>
<dbReference type="Pfam" id="PF11066">
    <property type="entry name" value="DUF2867"/>
    <property type="match status" value="1"/>
</dbReference>
<dbReference type="InterPro" id="IPR021295">
    <property type="entry name" value="DUF2867"/>
</dbReference>
<sequence length="476" mass="50824">MGIAQGRVDTFPSVSLRSRSGGLPVEVTLVGQLGIGEGDRLIASTAALQARHPHHADALDEPSARIGSMDLSRGDPTALYSFVVGPQGHPFHCHAGHRVFTAVAGSGGARLCFSTESRERIDADPRGFARTLECVDVPPDAMFTVRFGGGTWHRFVPLAAGHPALMALSCHSNELGGGLSSELERLVRAGQGDIPSLTELLPDTVAEAVAEAFAAGQVPATVLALSAPADSLAGRACRRSRSMAGILGARMRRTRKPRGFAARNAGHCRVDEHPSPPPGSLLADVLDGANVHQDWFALELPSGTMPEADVERIMACMLEGFVCNQAASVTGLMAFRNVLVRPLGLRTSRLGCPASSLLSEGPCRQRFDGRFPVLDVRREESGRWVEVLLGADDRHLSFRSCVRVERMTDGTTRFGLGTRVRPTNLFGRLYIAMITRTHRRHVAPTMLRSAVAHVARAVADVPGIGAPRVLLPLPVA</sequence>
<organism evidence="2 3">
    <name type="scientific">Marilutibacter chinensis</name>
    <dbReference type="NCBI Taxonomy" id="2912247"/>
    <lineage>
        <taxon>Bacteria</taxon>
        <taxon>Pseudomonadati</taxon>
        <taxon>Pseudomonadota</taxon>
        <taxon>Gammaproteobacteria</taxon>
        <taxon>Lysobacterales</taxon>
        <taxon>Lysobacteraceae</taxon>
        <taxon>Marilutibacter</taxon>
    </lineage>
</organism>
<proteinExistence type="predicted"/>
<dbReference type="Proteomes" id="UP001430796">
    <property type="component" value="Unassembled WGS sequence"/>
</dbReference>
<evidence type="ECO:0000313" key="2">
    <source>
        <dbReference type="EMBL" id="MCF7223025.1"/>
    </source>
</evidence>
<gene>
    <name evidence="1" type="ORF">L3V18_05445</name>
    <name evidence="2" type="ORF">L3V18_14700</name>
</gene>
<reference evidence="2 3" key="3">
    <citation type="submission" date="2022-01" db="EMBL/GenBank/DDBJ databases">
        <authorList>
            <person name="Zhou L.Y."/>
        </authorList>
    </citation>
    <scope>NUCLEOTIDE SEQUENCE [LARGE SCALE GENOMIC DNA]</scope>
    <source>
        <strain evidence="2 3">TLK-CK17</strain>
    </source>
</reference>
<name>A0ABS9HXX3_9GAMM</name>
<protein>
    <submittedName>
        <fullName evidence="2">DUF2867 domain-containing protein</fullName>
    </submittedName>
</protein>
<evidence type="ECO:0000313" key="3">
    <source>
        <dbReference type="Proteomes" id="UP001430796"/>
    </source>
</evidence>
<keyword evidence="3" id="KW-1185">Reference proteome</keyword>
<evidence type="ECO:0000313" key="1">
    <source>
        <dbReference type="EMBL" id="MCF7221234.1"/>
    </source>
</evidence>
<dbReference type="EMBL" id="JAKJPO010000001">
    <property type="protein sequence ID" value="MCF7221234.1"/>
    <property type="molecule type" value="Genomic_DNA"/>
</dbReference>